<dbReference type="PANTHER" id="PTHR47055:SF3">
    <property type="entry name" value="PHORBOL-ESTER_DAG-TYPE DOMAIN-CONTAINING PROTEIN"/>
    <property type="match status" value="1"/>
</dbReference>
<name>A0AAW1JBG7_POPJA</name>
<proteinExistence type="predicted"/>
<dbReference type="InterPro" id="IPR052638">
    <property type="entry name" value="PiggyBac_TE-derived"/>
</dbReference>
<protein>
    <submittedName>
        <fullName evidence="2">Transposase IS4</fullName>
    </submittedName>
</protein>
<dbReference type="GO" id="GO:0043565">
    <property type="term" value="F:sequence-specific DNA binding"/>
    <property type="evidence" value="ECO:0007669"/>
    <property type="project" value="TreeGrafter"/>
</dbReference>
<dbReference type="Proteomes" id="UP001458880">
    <property type="component" value="Unassembled WGS sequence"/>
</dbReference>
<dbReference type="Pfam" id="PF13843">
    <property type="entry name" value="DDE_Tnp_1_7"/>
    <property type="match status" value="1"/>
</dbReference>
<dbReference type="EMBL" id="JASPKY010000438">
    <property type="protein sequence ID" value="KAK9700374.1"/>
    <property type="molecule type" value="Genomic_DNA"/>
</dbReference>
<evidence type="ECO:0000259" key="1">
    <source>
        <dbReference type="Pfam" id="PF13843"/>
    </source>
</evidence>
<organism evidence="2 3">
    <name type="scientific">Popillia japonica</name>
    <name type="common">Japanese beetle</name>
    <dbReference type="NCBI Taxonomy" id="7064"/>
    <lineage>
        <taxon>Eukaryota</taxon>
        <taxon>Metazoa</taxon>
        <taxon>Ecdysozoa</taxon>
        <taxon>Arthropoda</taxon>
        <taxon>Hexapoda</taxon>
        <taxon>Insecta</taxon>
        <taxon>Pterygota</taxon>
        <taxon>Neoptera</taxon>
        <taxon>Endopterygota</taxon>
        <taxon>Coleoptera</taxon>
        <taxon>Polyphaga</taxon>
        <taxon>Scarabaeiformia</taxon>
        <taxon>Scarabaeidae</taxon>
        <taxon>Rutelinae</taxon>
        <taxon>Popillia</taxon>
    </lineage>
</organism>
<reference evidence="2 3" key="1">
    <citation type="journal article" date="2024" name="BMC Genomics">
        <title>De novo assembly and annotation of Popillia japonica's genome with initial clues to its potential as an invasive pest.</title>
        <authorList>
            <person name="Cucini C."/>
            <person name="Boschi S."/>
            <person name="Funari R."/>
            <person name="Cardaioli E."/>
            <person name="Iannotti N."/>
            <person name="Marturano G."/>
            <person name="Paoli F."/>
            <person name="Bruttini M."/>
            <person name="Carapelli A."/>
            <person name="Frati F."/>
            <person name="Nardi F."/>
        </authorList>
    </citation>
    <scope>NUCLEOTIDE SEQUENCE [LARGE SCALE GENOMIC DNA]</scope>
    <source>
        <strain evidence="2">DMR45628</strain>
    </source>
</reference>
<sequence length="291" mass="33618">MVESFSAYYYCRICLADKTQCQELCYQEDKYLRTDDGYEEHSASSNSNIDVVIIPPNPDILTDTEEYDDDDLGCTEIPQDIPGTVELFVSESDDGYVWDSSDDETLHVLQQKLQSGTQKQGKPKTFDVNKEKPVWLKTNSMYSDHAFLNVTNGAELRQEKVAKYIEKLNPKEIFEKMFDSAIIQHIVDQSIIYAQQNNRHAFHTSCDEIRAYIGILLLTGYHILPRERMYWGLDEDARIDCISRCLPKNRFVEIKRNLHLADNSNAISSRDKMYKVRPLMNLLNKSSVICT</sequence>
<gene>
    <name evidence="2" type="ORF">QE152_g31263</name>
</gene>
<keyword evidence="3" id="KW-1185">Reference proteome</keyword>
<dbReference type="PANTHER" id="PTHR47055">
    <property type="entry name" value="DDE_TNP_1_7 DOMAIN-CONTAINING PROTEIN"/>
    <property type="match status" value="1"/>
</dbReference>
<feature type="domain" description="PiggyBac transposable element-derived protein" evidence="1">
    <location>
        <begin position="169"/>
        <end position="285"/>
    </location>
</feature>
<comment type="caution">
    <text evidence="2">The sequence shown here is derived from an EMBL/GenBank/DDBJ whole genome shotgun (WGS) entry which is preliminary data.</text>
</comment>
<dbReference type="AlphaFoldDB" id="A0AAW1JBG7"/>
<accession>A0AAW1JBG7</accession>
<evidence type="ECO:0000313" key="3">
    <source>
        <dbReference type="Proteomes" id="UP001458880"/>
    </source>
</evidence>
<dbReference type="InterPro" id="IPR029526">
    <property type="entry name" value="PGBD"/>
</dbReference>
<evidence type="ECO:0000313" key="2">
    <source>
        <dbReference type="EMBL" id="KAK9700374.1"/>
    </source>
</evidence>